<dbReference type="Gene3D" id="3.30.530.20">
    <property type="match status" value="1"/>
</dbReference>
<keyword evidence="1" id="KW-0812">Transmembrane</keyword>
<feature type="transmembrane region" description="Helical" evidence="1">
    <location>
        <begin position="197"/>
        <end position="214"/>
    </location>
</feature>
<dbReference type="PANTHER" id="PTHR38588:SF1">
    <property type="entry name" value="BLL0334 PROTEIN"/>
    <property type="match status" value="1"/>
</dbReference>
<keyword evidence="1" id="KW-1133">Transmembrane helix</keyword>
<dbReference type="InterPro" id="IPR023393">
    <property type="entry name" value="START-like_dom_sf"/>
</dbReference>
<comment type="caution">
    <text evidence="2">The sequence shown here is derived from an EMBL/GenBank/DDBJ whole genome shotgun (WGS) entry which is preliminary data.</text>
</comment>
<organism evidence="2 3">
    <name type="scientific">Rhodococcus parequi</name>
    <dbReference type="NCBI Taxonomy" id="3137122"/>
    <lineage>
        <taxon>Bacteria</taxon>
        <taxon>Bacillati</taxon>
        <taxon>Actinomycetota</taxon>
        <taxon>Actinomycetes</taxon>
        <taxon>Mycobacteriales</taxon>
        <taxon>Nocardiaceae</taxon>
        <taxon>Rhodococcus</taxon>
    </lineage>
</organism>
<dbReference type="Proteomes" id="UP001629745">
    <property type="component" value="Unassembled WGS sequence"/>
</dbReference>
<dbReference type="CDD" id="cd07823">
    <property type="entry name" value="SRPBCC_5"/>
    <property type="match status" value="1"/>
</dbReference>
<reference evidence="2 3" key="1">
    <citation type="submission" date="2023-11" db="EMBL/GenBank/DDBJ databases">
        <authorList>
            <person name="Val-Calvo J."/>
            <person name="Scortti M."/>
            <person name="Vazquez-Boland J."/>
        </authorList>
    </citation>
    <scope>NUCLEOTIDE SEQUENCE [LARGE SCALE GENOMIC DNA]</scope>
    <source>
        <strain evidence="2 3">PAM 2766</strain>
    </source>
</reference>
<evidence type="ECO:0000313" key="2">
    <source>
        <dbReference type="EMBL" id="MFM1721917.1"/>
    </source>
</evidence>
<proteinExistence type="predicted"/>
<name>A0ABW9F8Y2_9NOCA</name>
<dbReference type="SUPFAM" id="SSF55961">
    <property type="entry name" value="Bet v1-like"/>
    <property type="match status" value="1"/>
</dbReference>
<keyword evidence="1" id="KW-0472">Membrane</keyword>
<dbReference type="Pfam" id="PF06240">
    <property type="entry name" value="COXG"/>
    <property type="match status" value="1"/>
</dbReference>
<dbReference type="EMBL" id="JBDLNV010000001">
    <property type="protein sequence ID" value="MFM1721917.1"/>
    <property type="molecule type" value="Genomic_DNA"/>
</dbReference>
<evidence type="ECO:0000313" key="3">
    <source>
        <dbReference type="Proteomes" id="UP001629745"/>
    </source>
</evidence>
<dbReference type="PANTHER" id="PTHR38588">
    <property type="entry name" value="BLL0334 PROTEIN"/>
    <property type="match status" value="1"/>
</dbReference>
<gene>
    <name evidence="2" type="ORF">ABEU20_000455</name>
</gene>
<evidence type="ECO:0000256" key="1">
    <source>
        <dbReference type="SAM" id="Phobius"/>
    </source>
</evidence>
<dbReference type="RefSeq" id="WP_420162522.1">
    <property type="nucleotide sequence ID" value="NZ_JBDLNV010000001.1"/>
</dbReference>
<accession>A0ABW9F8Y2</accession>
<keyword evidence="3" id="KW-1185">Reference proteome</keyword>
<protein>
    <submittedName>
        <fullName evidence="2">SRPBCC family protein</fullName>
    </submittedName>
</protein>
<sequence>MKIADQFTVDAPIDRAWEVLTDLEGIAPLLPGARMTGREGDDYLGTVKIKVGPVTTEFAGRASFTEKDAQSHTAVIDARGREKRGSGNASATITARLHGEGDATRVTVDTDMKVVGKLAQFGSGMIAQVSAKLMGQFASSLEDRLAAETRETAAPVPESADMPGAPMVVPPGADVVESEVEPIDLVALSGVGAARRLLPWLAAAIAAAVVFTVLRSRRR</sequence>
<dbReference type="InterPro" id="IPR010419">
    <property type="entry name" value="CO_DH_gsu"/>
</dbReference>